<dbReference type="AlphaFoldDB" id="A0A1B0AZ85"/>
<dbReference type="VEuPathDB" id="VectorBase:GPPI013632"/>
<evidence type="ECO:0000313" key="1">
    <source>
        <dbReference type="EnsemblMetazoa" id="GPPI013632-PA"/>
    </source>
</evidence>
<evidence type="ECO:0000313" key="2">
    <source>
        <dbReference type="Proteomes" id="UP000092460"/>
    </source>
</evidence>
<proteinExistence type="predicted"/>
<sequence>ELQRSSLIQSYQLLYVYKCALKYYKFEANIVIIFRKITSAECVLFSSAKTWKGTFRKIRLNINNRNSDDDEVDHSTNQILIELCTRTNLKLKSTGKMYFTIEGPPTYVGPSPLNYLLLTLLEKLKTQDCHGKAVIFKYQITVELSERLSEPYTDSRNVTNEKIDATYLHDLVLKLKNDLNFELWFMVYVSNELKLINFGINCSQRTSIK</sequence>
<reference evidence="1" key="2">
    <citation type="submission" date="2020-05" db="UniProtKB">
        <authorList>
            <consortium name="EnsemblMetazoa"/>
        </authorList>
    </citation>
    <scope>IDENTIFICATION</scope>
    <source>
        <strain evidence="1">IAEA</strain>
    </source>
</reference>
<keyword evidence="2" id="KW-1185">Reference proteome</keyword>
<accession>A0A1B0AZ85</accession>
<reference evidence="2" key="1">
    <citation type="submission" date="2015-01" db="EMBL/GenBank/DDBJ databases">
        <authorList>
            <person name="Aksoy S."/>
            <person name="Warren W."/>
            <person name="Wilson R.K."/>
        </authorList>
    </citation>
    <scope>NUCLEOTIDE SEQUENCE [LARGE SCALE GENOMIC DNA]</scope>
    <source>
        <strain evidence="2">IAEA</strain>
    </source>
</reference>
<name>A0A1B0AZ85_9MUSC</name>
<organism evidence="1 2">
    <name type="scientific">Glossina palpalis gambiensis</name>
    <dbReference type="NCBI Taxonomy" id="67801"/>
    <lineage>
        <taxon>Eukaryota</taxon>
        <taxon>Metazoa</taxon>
        <taxon>Ecdysozoa</taxon>
        <taxon>Arthropoda</taxon>
        <taxon>Hexapoda</taxon>
        <taxon>Insecta</taxon>
        <taxon>Pterygota</taxon>
        <taxon>Neoptera</taxon>
        <taxon>Endopterygota</taxon>
        <taxon>Diptera</taxon>
        <taxon>Brachycera</taxon>
        <taxon>Muscomorpha</taxon>
        <taxon>Hippoboscoidea</taxon>
        <taxon>Glossinidae</taxon>
        <taxon>Glossina</taxon>
    </lineage>
</organism>
<dbReference type="EnsemblMetazoa" id="GPPI013632-RA">
    <property type="protein sequence ID" value="GPPI013632-PA"/>
    <property type="gene ID" value="GPPI013632"/>
</dbReference>
<dbReference type="EMBL" id="JXJN01006209">
    <property type="status" value="NOT_ANNOTATED_CDS"/>
    <property type="molecule type" value="Genomic_DNA"/>
</dbReference>
<dbReference type="Proteomes" id="UP000092460">
    <property type="component" value="Unassembled WGS sequence"/>
</dbReference>
<protein>
    <submittedName>
        <fullName evidence="1">Uncharacterized protein</fullName>
    </submittedName>
</protein>